<dbReference type="InterPro" id="IPR023214">
    <property type="entry name" value="HAD_sf"/>
</dbReference>
<organism evidence="1">
    <name type="scientific">marine metagenome</name>
    <dbReference type="NCBI Taxonomy" id="408172"/>
    <lineage>
        <taxon>unclassified sequences</taxon>
        <taxon>metagenomes</taxon>
        <taxon>ecological metagenomes</taxon>
    </lineage>
</organism>
<dbReference type="InterPro" id="IPR052419">
    <property type="entry name" value="5_3-deoxyribonucleotidase-like"/>
</dbReference>
<reference evidence="1" key="1">
    <citation type="submission" date="2018-05" db="EMBL/GenBank/DDBJ databases">
        <authorList>
            <person name="Lanie J.A."/>
            <person name="Ng W.-L."/>
            <person name="Kazmierczak K.M."/>
            <person name="Andrzejewski T.M."/>
            <person name="Davidsen T.M."/>
            <person name="Wayne K.J."/>
            <person name="Tettelin H."/>
            <person name="Glass J.I."/>
            <person name="Rusch D."/>
            <person name="Podicherti R."/>
            <person name="Tsui H.-C.T."/>
            <person name="Winkler M.E."/>
        </authorList>
    </citation>
    <scope>NUCLEOTIDE SEQUENCE</scope>
</reference>
<gene>
    <name evidence="1" type="ORF">METZ01_LOCUS492984</name>
</gene>
<name>A0A383D747_9ZZZZ</name>
<accession>A0A383D747</accession>
<dbReference type="PANTHER" id="PTHR35134:SF2">
    <property type="entry name" value="NUCLEOTIDASE YQFW-RELATED"/>
    <property type="match status" value="1"/>
</dbReference>
<evidence type="ECO:0000313" key="1">
    <source>
        <dbReference type="EMBL" id="SVE40130.1"/>
    </source>
</evidence>
<dbReference type="EMBL" id="UINC01214759">
    <property type="protein sequence ID" value="SVE40130.1"/>
    <property type="molecule type" value="Genomic_DNA"/>
</dbReference>
<evidence type="ECO:0008006" key="2">
    <source>
        <dbReference type="Google" id="ProtNLM"/>
    </source>
</evidence>
<protein>
    <recommendedName>
        <fullName evidence="2">FCP1 homology domain-containing protein</fullName>
    </recommendedName>
</protein>
<sequence>MTHLESRPLLTFDLDGVLCSPPFGINPGRKKVTRNSLNTSPRLPSILWLFEQWRYKGRRPMPEAVEALSEFQKLYRCVIVSARSEAARKETEAWLEKYFQQVPDLFLRPTWRETPSVYKARVIQELSSSAHFEDDPRTAILLSDHVPQVFLIDWPRNSEISGEQIQRIEKIGDAKEYLEKLR</sequence>
<dbReference type="InterPro" id="IPR036412">
    <property type="entry name" value="HAD-like_sf"/>
</dbReference>
<dbReference type="Gene3D" id="3.40.50.1000">
    <property type="entry name" value="HAD superfamily/HAD-like"/>
    <property type="match status" value="1"/>
</dbReference>
<dbReference type="SUPFAM" id="SSF56784">
    <property type="entry name" value="HAD-like"/>
    <property type="match status" value="1"/>
</dbReference>
<dbReference type="PANTHER" id="PTHR35134">
    <property type="entry name" value="NUCLEOTIDASE YQFW-RELATED"/>
    <property type="match status" value="1"/>
</dbReference>
<dbReference type="AlphaFoldDB" id="A0A383D747"/>
<proteinExistence type="predicted"/>